<dbReference type="EMBL" id="BAABME010004005">
    <property type="protein sequence ID" value="GAA0160835.1"/>
    <property type="molecule type" value="Genomic_DNA"/>
</dbReference>
<sequence>MDAAIPSVTDTEAETTGNMERPSIGHGVDDTWDDDIDEVFPKDAGSRNKSKKRKHKNNTDASEPSVPKKKLGKKERAAKRVRKPERRARKDAEAKTAQENDVEEVVPEETEEAIPPVIQPSVDDEWLPEHEPQDDNEDDQAEDILLAQNEDILTADYTEGPSTGLITISPKLIEGTHVADMPLTPLTDEGTSGNRPDGTVQLLRDEIGYLDGVIQSSLARKSVLEAGLRSLNGEADPDEDAETPHA</sequence>
<comment type="caution">
    <text evidence="2">The sequence shown here is derived from an EMBL/GenBank/DDBJ whole genome shotgun (WGS) entry which is preliminary data.</text>
</comment>
<keyword evidence="3" id="KW-1185">Reference proteome</keyword>
<feature type="compositionally biased region" description="Basic and acidic residues" evidence="1">
    <location>
        <begin position="88"/>
        <end position="98"/>
    </location>
</feature>
<name>A0AAV3QDX8_LITER</name>
<evidence type="ECO:0000313" key="3">
    <source>
        <dbReference type="Proteomes" id="UP001454036"/>
    </source>
</evidence>
<evidence type="ECO:0000313" key="2">
    <source>
        <dbReference type="EMBL" id="GAA0160835.1"/>
    </source>
</evidence>
<feature type="compositionally biased region" description="Polar residues" evidence="1">
    <location>
        <begin position="8"/>
        <end position="18"/>
    </location>
</feature>
<feature type="compositionally biased region" description="Acidic residues" evidence="1">
    <location>
        <begin position="100"/>
        <end position="112"/>
    </location>
</feature>
<proteinExistence type="predicted"/>
<evidence type="ECO:0000256" key="1">
    <source>
        <dbReference type="SAM" id="MobiDB-lite"/>
    </source>
</evidence>
<gene>
    <name evidence="2" type="ORF">LIER_17297</name>
</gene>
<accession>A0AAV3QDX8</accession>
<reference evidence="2 3" key="1">
    <citation type="submission" date="2024-01" db="EMBL/GenBank/DDBJ databases">
        <title>The complete chloroplast genome sequence of Lithospermum erythrorhizon: insights into the phylogenetic relationship among Boraginaceae species and the maternal lineages of purple gromwells.</title>
        <authorList>
            <person name="Okada T."/>
            <person name="Watanabe K."/>
        </authorList>
    </citation>
    <scope>NUCLEOTIDE SEQUENCE [LARGE SCALE GENOMIC DNA]</scope>
</reference>
<protein>
    <submittedName>
        <fullName evidence="2">Uncharacterized protein</fullName>
    </submittedName>
</protein>
<organism evidence="2 3">
    <name type="scientific">Lithospermum erythrorhizon</name>
    <name type="common">Purple gromwell</name>
    <name type="synonym">Lithospermum officinale var. erythrorhizon</name>
    <dbReference type="NCBI Taxonomy" id="34254"/>
    <lineage>
        <taxon>Eukaryota</taxon>
        <taxon>Viridiplantae</taxon>
        <taxon>Streptophyta</taxon>
        <taxon>Embryophyta</taxon>
        <taxon>Tracheophyta</taxon>
        <taxon>Spermatophyta</taxon>
        <taxon>Magnoliopsida</taxon>
        <taxon>eudicotyledons</taxon>
        <taxon>Gunneridae</taxon>
        <taxon>Pentapetalae</taxon>
        <taxon>asterids</taxon>
        <taxon>lamiids</taxon>
        <taxon>Boraginales</taxon>
        <taxon>Boraginaceae</taxon>
        <taxon>Boraginoideae</taxon>
        <taxon>Lithospermeae</taxon>
        <taxon>Lithospermum</taxon>
    </lineage>
</organism>
<dbReference type="AlphaFoldDB" id="A0AAV3QDX8"/>
<dbReference type="Proteomes" id="UP001454036">
    <property type="component" value="Unassembled WGS sequence"/>
</dbReference>
<feature type="compositionally biased region" description="Basic residues" evidence="1">
    <location>
        <begin position="67"/>
        <end position="87"/>
    </location>
</feature>
<feature type="region of interest" description="Disordered" evidence="1">
    <location>
        <begin position="1"/>
        <end position="145"/>
    </location>
</feature>